<reference evidence="2" key="2">
    <citation type="submission" date="2023-02" db="EMBL/GenBank/DDBJ databases">
        <authorList>
            <person name="Sun Q."/>
            <person name="Mori K."/>
        </authorList>
    </citation>
    <scope>NUCLEOTIDE SEQUENCE</scope>
    <source>
        <strain evidence="2">NBRC 112290</strain>
    </source>
</reference>
<dbReference type="Proteomes" id="UP001157161">
    <property type="component" value="Unassembled WGS sequence"/>
</dbReference>
<dbReference type="EMBL" id="BSUM01000001">
    <property type="protein sequence ID" value="GMA31091.1"/>
    <property type="molecule type" value="Genomic_DNA"/>
</dbReference>
<feature type="compositionally biased region" description="Basic and acidic residues" evidence="1">
    <location>
        <begin position="105"/>
        <end position="116"/>
    </location>
</feature>
<accession>A0AA37UQA8</accession>
<reference evidence="2" key="1">
    <citation type="journal article" date="2014" name="Int. J. Syst. Evol. Microbiol.">
        <title>Complete genome sequence of Corynebacterium casei LMG S-19264T (=DSM 44701T), isolated from a smear-ripened cheese.</title>
        <authorList>
            <consortium name="US DOE Joint Genome Institute (JGI-PGF)"/>
            <person name="Walter F."/>
            <person name="Albersmeier A."/>
            <person name="Kalinowski J."/>
            <person name="Ruckert C."/>
        </authorList>
    </citation>
    <scope>NUCLEOTIDE SEQUENCE</scope>
    <source>
        <strain evidence="2">NBRC 112290</strain>
    </source>
</reference>
<name>A0AA37UQA8_9MICO</name>
<organism evidence="2 3">
    <name type="scientific">Litorihabitans aurantiacus</name>
    <dbReference type="NCBI Taxonomy" id="1930061"/>
    <lineage>
        <taxon>Bacteria</taxon>
        <taxon>Bacillati</taxon>
        <taxon>Actinomycetota</taxon>
        <taxon>Actinomycetes</taxon>
        <taxon>Micrococcales</taxon>
        <taxon>Beutenbergiaceae</taxon>
        <taxon>Litorihabitans</taxon>
    </lineage>
</organism>
<evidence type="ECO:0000313" key="2">
    <source>
        <dbReference type="EMBL" id="GMA31091.1"/>
    </source>
</evidence>
<feature type="region of interest" description="Disordered" evidence="1">
    <location>
        <begin position="103"/>
        <end position="140"/>
    </location>
</feature>
<proteinExistence type="predicted"/>
<sequence length="140" mass="14999">MLLPALVLGLSGCNAFGTGEGHYGTYLDEAELILENSSVDLELVGTCARLIAAPDNPWVIAIAFRDPVSDETTTGVWWLTDLDERPSITVESLDDTAHSYTSWPKGDRKIGTEEGIRGCAIGETDPPPPASTYPDDSEMG</sequence>
<protein>
    <submittedName>
        <fullName evidence="2">Uncharacterized protein</fullName>
    </submittedName>
</protein>
<gene>
    <name evidence="2" type="ORF">GCM10025875_10830</name>
</gene>
<comment type="caution">
    <text evidence="2">The sequence shown here is derived from an EMBL/GenBank/DDBJ whole genome shotgun (WGS) entry which is preliminary data.</text>
</comment>
<dbReference type="AlphaFoldDB" id="A0AA37UQA8"/>
<evidence type="ECO:0000313" key="3">
    <source>
        <dbReference type="Proteomes" id="UP001157161"/>
    </source>
</evidence>
<evidence type="ECO:0000256" key="1">
    <source>
        <dbReference type="SAM" id="MobiDB-lite"/>
    </source>
</evidence>
<keyword evidence="3" id="KW-1185">Reference proteome</keyword>